<gene>
    <name evidence="2" type="ORF">DFP96_11034</name>
</gene>
<dbReference type="EMBL" id="SNZK01000010">
    <property type="protein sequence ID" value="TDR51958.1"/>
    <property type="molecule type" value="Genomic_DNA"/>
</dbReference>
<dbReference type="SUPFAM" id="SSF160631">
    <property type="entry name" value="SMI1/KNR4-like"/>
    <property type="match status" value="1"/>
</dbReference>
<proteinExistence type="predicted"/>
<organism evidence="2 3">
    <name type="scientific">Listeria rocourtiae</name>
    <dbReference type="NCBI Taxonomy" id="647910"/>
    <lineage>
        <taxon>Bacteria</taxon>
        <taxon>Bacillati</taxon>
        <taxon>Bacillota</taxon>
        <taxon>Bacilli</taxon>
        <taxon>Bacillales</taxon>
        <taxon>Listeriaceae</taxon>
        <taxon>Listeria</taxon>
    </lineage>
</organism>
<feature type="domain" description="Knr4/Smi1-like" evidence="1">
    <location>
        <begin position="16"/>
        <end position="130"/>
    </location>
</feature>
<sequence>MKYNFLTENPNNKFYPVDSEDIDIVQTDLDIIFPQELFGMYTNIGYRFIKGSRHNVNRLMDPLSVRDFRLKQNDFELFPDIDVYDDLEDELIFFEANETAMISIKLVDSESSPIYYDEFKIANSLAEFLQKVALNKEGL</sequence>
<comment type="caution">
    <text evidence="2">The sequence shown here is derived from an EMBL/GenBank/DDBJ whole genome shotgun (WGS) entry which is preliminary data.</text>
</comment>
<dbReference type="InterPro" id="IPR018958">
    <property type="entry name" value="Knr4/Smi1-like_dom"/>
</dbReference>
<evidence type="ECO:0000313" key="3">
    <source>
        <dbReference type="Proteomes" id="UP000295558"/>
    </source>
</evidence>
<keyword evidence="3" id="KW-1185">Reference proteome</keyword>
<dbReference type="OrthoDB" id="2635342at2"/>
<evidence type="ECO:0000313" key="2">
    <source>
        <dbReference type="EMBL" id="TDR51958.1"/>
    </source>
</evidence>
<dbReference type="Pfam" id="PF09346">
    <property type="entry name" value="SMI1_KNR4"/>
    <property type="match status" value="1"/>
</dbReference>
<name>A0A4R6ZI95_9LIST</name>
<evidence type="ECO:0000259" key="1">
    <source>
        <dbReference type="Pfam" id="PF09346"/>
    </source>
</evidence>
<dbReference type="InterPro" id="IPR037883">
    <property type="entry name" value="Knr4/Smi1-like_sf"/>
</dbReference>
<dbReference type="Proteomes" id="UP000295558">
    <property type="component" value="Unassembled WGS sequence"/>
</dbReference>
<reference evidence="2 3" key="1">
    <citation type="submission" date="2019-03" db="EMBL/GenBank/DDBJ databases">
        <title>Genomic Encyclopedia of Type Strains, Phase III (KMG-III): the genomes of soil and plant-associated and newly described type strains.</title>
        <authorList>
            <person name="Whitman W."/>
        </authorList>
    </citation>
    <scope>NUCLEOTIDE SEQUENCE [LARGE SCALE GENOMIC DNA]</scope>
    <source>
        <strain evidence="2 3">CECT 7972</strain>
    </source>
</reference>
<dbReference type="AlphaFoldDB" id="A0A4R6ZI95"/>
<dbReference type="STRING" id="1265846.PROCOU_08003"/>
<protein>
    <recommendedName>
        <fullName evidence="1">Knr4/Smi1-like domain-containing protein</fullName>
    </recommendedName>
</protein>
<accession>A0A4R6ZI95</accession>
<dbReference type="RefSeq" id="WP_036070867.1">
    <property type="nucleotide sequence ID" value="NZ_SNZK01000010.1"/>
</dbReference>